<dbReference type="GO" id="GO:0044718">
    <property type="term" value="P:siderophore transmembrane transport"/>
    <property type="evidence" value="ECO:0007669"/>
    <property type="project" value="TreeGrafter"/>
</dbReference>
<evidence type="ECO:0000256" key="7">
    <source>
        <dbReference type="ARBA" id="ARBA00023136"/>
    </source>
</evidence>
<keyword evidence="7 10" id="KW-0472">Membrane</keyword>
<dbReference type="GO" id="GO:0015344">
    <property type="term" value="F:siderophore uptake transmembrane transporter activity"/>
    <property type="evidence" value="ECO:0007669"/>
    <property type="project" value="TreeGrafter"/>
</dbReference>
<keyword evidence="16" id="KW-1185">Reference proteome</keyword>
<sequence length="653" mass="70092">MLLATLFSSVAASAFAQDYAVPLPDLVVTATRIPTLIDRIPAGVTVISRAAIETHGYTTLVEALSTVPGLRVVQSGGPGGNGSVFVRGTNSNHVLVLRDGVPVNDPSDPGGLYNFGVDTLADIERIEVVRGPMSSLYGSGAIGGVINLITRKGTGAPHATAEMAFGVPRAAQGAAGLSGVTGKFDYSLNAESRADRGFDTTPQRESVYNGVRNKFKTTAGTINLGYTPIEGTRIGAYLRGRTSTFNLDEQGFPAYDASLYEAHDDAVYGRLGVNSKLFGGVWETAMFIARGQTDRHYIEPLEAADPNQTQSDTRYHGRRTELQWNNTVHLPDYGPSSDTALIFGYSHTLDSSHSVLAANFAGFPFQSNIRASATSNAGHAGLQTLLWQRLTLTADMREEDARYGGSAFTWRAGGVLAVPEVLSRFKASYGTSFRAPSLYDLFGVDTTGYMGNPNLRPERSTGYELGWAIDVPALGRRDAATLEVTYFNTRIRDLIQVIFAPNFMSSTTENVNRANIQGVESSLTLRPASWLETVLTYTWTDARDAATNARLLRRPVDAISASLRATPLPGLTVVPELIYTGAFQDFLIDDNGFPIGTGRAKPGAIVNLTVTYALTPQLALFANGRNLGSSRFEPASGFQTPGRSLLAGVRARF</sequence>
<evidence type="ECO:0000256" key="5">
    <source>
        <dbReference type="ARBA" id="ARBA00022729"/>
    </source>
</evidence>
<dbReference type="AlphaFoldDB" id="A0AA42CJG3"/>
<evidence type="ECO:0000256" key="10">
    <source>
        <dbReference type="PROSITE-ProRule" id="PRU01360"/>
    </source>
</evidence>
<dbReference type="Pfam" id="PF00593">
    <property type="entry name" value="TonB_dep_Rec_b-barrel"/>
    <property type="match status" value="1"/>
</dbReference>
<dbReference type="PANTHER" id="PTHR30069">
    <property type="entry name" value="TONB-DEPENDENT OUTER MEMBRANE RECEPTOR"/>
    <property type="match status" value="1"/>
</dbReference>
<dbReference type="Gene3D" id="2.40.170.20">
    <property type="entry name" value="TonB-dependent receptor, beta-barrel domain"/>
    <property type="match status" value="1"/>
</dbReference>
<keyword evidence="6 11" id="KW-0798">TonB box</keyword>
<dbReference type="InterPro" id="IPR039426">
    <property type="entry name" value="TonB-dep_rcpt-like"/>
</dbReference>
<dbReference type="SUPFAM" id="SSF56935">
    <property type="entry name" value="Porins"/>
    <property type="match status" value="1"/>
</dbReference>
<feature type="domain" description="TonB-dependent receptor-like beta-barrel" evidence="13">
    <location>
        <begin position="213"/>
        <end position="627"/>
    </location>
</feature>
<keyword evidence="2 10" id="KW-0813">Transport</keyword>
<dbReference type="GO" id="GO:0009279">
    <property type="term" value="C:cell outer membrane"/>
    <property type="evidence" value="ECO:0007669"/>
    <property type="project" value="UniProtKB-SubCell"/>
</dbReference>
<comment type="similarity">
    <text evidence="10 11">Belongs to the TonB-dependent receptor family.</text>
</comment>
<comment type="subcellular location">
    <subcellularLocation>
        <location evidence="1 10">Cell outer membrane</location>
        <topology evidence="1 10">Multi-pass membrane protein</topology>
    </subcellularLocation>
</comment>
<dbReference type="Gene3D" id="2.170.130.10">
    <property type="entry name" value="TonB-dependent receptor, plug domain"/>
    <property type="match status" value="1"/>
</dbReference>
<dbReference type="CDD" id="cd01347">
    <property type="entry name" value="ligand_gated_channel"/>
    <property type="match status" value="1"/>
</dbReference>
<keyword evidence="5 12" id="KW-0732">Signal</keyword>
<evidence type="ECO:0000256" key="6">
    <source>
        <dbReference type="ARBA" id="ARBA00023077"/>
    </source>
</evidence>
<proteinExistence type="inferred from homology"/>
<dbReference type="Proteomes" id="UP001165679">
    <property type="component" value="Unassembled WGS sequence"/>
</dbReference>
<evidence type="ECO:0000256" key="2">
    <source>
        <dbReference type="ARBA" id="ARBA00022448"/>
    </source>
</evidence>
<evidence type="ECO:0000259" key="14">
    <source>
        <dbReference type="Pfam" id="PF07715"/>
    </source>
</evidence>
<organism evidence="15 16">
    <name type="scientific">Limobrevibacterium gyesilva</name>
    <dbReference type="NCBI Taxonomy" id="2991712"/>
    <lineage>
        <taxon>Bacteria</taxon>
        <taxon>Pseudomonadati</taxon>
        <taxon>Pseudomonadota</taxon>
        <taxon>Alphaproteobacteria</taxon>
        <taxon>Acetobacterales</taxon>
        <taxon>Acetobacteraceae</taxon>
        <taxon>Limobrevibacterium</taxon>
    </lineage>
</organism>
<evidence type="ECO:0000259" key="13">
    <source>
        <dbReference type="Pfam" id="PF00593"/>
    </source>
</evidence>
<evidence type="ECO:0000256" key="1">
    <source>
        <dbReference type="ARBA" id="ARBA00004571"/>
    </source>
</evidence>
<dbReference type="InterPro" id="IPR037066">
    <property type="entry name" value="Plug_dom_sf"/>
</dbReference>
<dbReference type="PROSITE" id="PS52016">
    <property type="entry name" value="TONB_DEPENDENT_REC_3"/>
    <property type="match status" value="1"/>
</dbReference>
<reference evidence="15" key="2">
    <citation type="submission" date="2022-10" db="EMBL/GenBank/DDBJ databases">
        <authorList>
            <person name="Trinh H.N."/>
        </authorList>
    </citation>
    <scope>NUCLEOTIDE SEQUENCE</scope>
    <source>
        <strain evidence="15">RN2-1</strain>
    </source>
</reference>
<evidence type="ECO:0000256" key="9">
    <source>
        <dbReference type="ARBA" id="ARBA00023237"/>
    </source>
</evidence>
<dbReference type="InterPro" id="IPR000531">
    <property type="entry name" value="Beta-barrel_TonB"/>
</dbReference>
<dbReference type="Pfam" id="PF07715">
    <property type="entry name" value="Plug"/>
    <property type="match status" value="1"/>
</dbReference>
<evidence type="ECO:0000256" key="8">
    <source>
        <dbReference type="ARBA" id="ARBA00023170"/>
    </source>
</evidence>
<name>A0AA42CJG3_9PROT</name>
<protein>
    <submittedName>
        <fullName evidence="15">TonB-dependent receptor</fullName>
    </submittedName>
</protein>
<keyword evidence="3 10" id="KW-1134">Transmembrane beta strand</keyword>
<dbReference type="InterPro" id="IPR036942">
    <property type="entry name" value="Beta-barrel_TonB_sf"/>
</dbReference>
<evidence type="ECO:0000313" key="16">
    <source>
        <dbReference type="Proteomes" id="UP001165679"/>
    </source>
</evidence>
<evidence type="ECO:0000313" key="15">
    <source>
        <dbReference type="EMBL" id="MCW3476840.1"/>
    </source>
</evidence>
<accession>A0AA42CJG3</accession>
<feature type="chain" id="PRO_5041273734" evidence="12">
    <location>
        <begin position="17"/>
        <end position="653"/>
    </location>
</feature>
<evidence type="ECO:0000256" key="3">
    <source>
        <dbReference type="ARBA" id="ARBA00022452"/>
    </source>
</evidence>
<evidence type="ECO:0000256" key="12">
    <source>
        <dbReference type="SAM" id="SignalP"/>
    </source>
</evidence>
<reference evidence="15" key="1">
    <citation type="submission" date="2022-09" db="EMBL/GenBank/DDBJ databases">
        <title>Rhodovastum sp. nov. RN2-1 isolated from soil in Seongnam, South Korea.</title>
        <authorList>
            <person name="Le N.T."/>
        </authorList>
    </citation>
    <scope>NUCLEOTIDE SEQUENCE</scope>
    <source>
        <strain evidence="15">RN2-1</strain>
    </source>
</reference>
<keyword evidence="4 10" id="KW-0812">Transmembrane</keyword>
<evidence type="ECO:0000256" key="4">
    <source>
        <dbReference type="ARBA" id="ARBA00022692"/>
    </source>
</evidence>
<dbReference type="PANTHER" id="PTHR30069:SF29">
    <property type="entry name" value="HEMOGLOBIN AND HEMOGLOBIN-HAPTOGLOBIN-BINDING PROTEIN 1-RELATED"/>
    <property type="match status" value="1"/>
</dbReference>
<dbReference type="InterPro" id="IPR012910">
    <property type="entry name" value="Plug_dom"/>
</dbReference>
<comment type="caution">
    <text evidence="15">The sequence shown here is derived from an EMBL/GenBank/DDBJ whole genome shotgun (WGS) entry which is preliminary data.</text>
</comment>
<feature type="domain" description="TonB-dependent receptor plug" evidence="14">
    <location>
        <begin position="39"/>
        <end position="145"/>
    </location>
</feature>
<feature type="signal peptide" evidence="12">
    <location>
        <begin position="1"/>
        <end position="16"/>
    </location>
</feature>
<dbReference type="EMBL" id="JAPDNT010000025">
    <property type="protein sequence ID" value="MCW3476840.1"/>
    <property type="molecule type" value="Genomic_DNA"/>
</dbReference>
<gene>
    <name evidence="15" type="ORF">OL599_19925</name>
</gene>
<keyword evidence="9 10" id="KW-0998">Cell outer membrane</keyword>
<evidence type="ECO:0000256" key="11">
    <source>
        <dbReference type="RuleBase" id="RU003357"/>
    </source>
</evidence>
<keyword evidence="8 15" id="KW-0675">Receptor</keyword>